<sequence length="298" mass="32544">MGVHAFDEEPAHLALYRRLGATVATSPVGVAERWNAPVSRQVARLGEATDFPGVDHYVLTIQIAGPVVRRVDRPVTDEAGRDGTVSLQVPGSGGRFRAEAAAPVDYAHLYFRQSLLDEVDDGHGGRRGAGRLADFFGRPDGELPGQVTTYLTRAFDTTDPPGPIEMDSRAYLIALDLLRRHRAAPVADPERAGLPGGRLARVHGLIMDRLHEPIRLSDLASAAGLTPYHFARSFRGETGETPLAYVMRLRLERARDLLTRTRLPIAEIAAATGFASQAHLTTRFRRAFGITPARFREG</sequence>
<evidence type="ECO:0000256" key="1">
    <source>
        <dbReference type="ARBA" id="ARBA00023015"/>
    </source>
</evidence>
<geneLocation type="plasmid" evidence="5 6">
    <name>pTM3</name>
</geneLocation>
<keyword evidence="6" id="KW-1185">Reference proteome</keyword>
<dbReference type="PANTHER" id="PTHR46796">
    <property type="entry name" value="HTH-TYPE TRANSCRIPTIONAL ACTIVATOR RHAS-RELATED"/>
    <property type="match status" value="1"/>
</dbReference>
<name>I3TVZ7_TISMK</name>
<dbReference type="PANTHER" id="PTHR46796:SF6">
    <property type="entry name" value="ARAC SUBFAMILY"/>
    <property type="match status" value="1"/>
</dbReference>
<accession>I3TVZ7</accession>
<evidence type="ECO:0000256" key="3">
    <source>
        <dbReference type="ARBA" id="ARBA00023163"/>
    </source>
</evidence>
<dbReference type="SMART" id="SM00342">
    <property type="entry name" value="HTH_ARAC"/>
    <property type="match status" value="1"/>
</dbReference>
<reference evidence="5 6" key="1">
    <citation type="journal article" date="2012" name="J. Am. Chem. Soc.">
        <title>Bacterial biosynthesis and maturation of the didemnin anti-cancer agents.</title>
        <authorList>
            <person name="Xu Y."/>
            <person name="Kersten R.D."/>
            <person name="Nam S.J."/>
            <person name="Lu L."/>
            <person name="Al-Suwailem A.M."/>
            <person name="Zheng H."/>
            <person name="Fenical W."/>
            <person name="Dorrestein P.C."/>
            <person name="Moore B.S."/>
            <person name="Qian P.Y."/>
        </authorList>
    </citation>
    <scope>NUCLEOTIDE SEQUENCE [LARGE SCALE GENOMIC DNA]</scope>
    <source>
        <strain evidence="5 6">KA081020-065</strain>
    </source>
</reference>
<dbReference type="EMBL" id="CP003239">
    <property type="protein sequence ID" value="AFK56935.1"/>
    <property type="molecule type" value="Genomic_DNA"/>
</dbReference>
<keyword evidence="1" id="KW-0805">Transcription regulation</keyword>
<evidence type="ECO:0000259" key="4">
    <source>
        <dbReference type="PROSITE" id="PS01124"/>
    </source>
</evidence>
<gene>
    <name evidence="5" type="primary">ybfI</name>
    <name evidence="5" type="ordered locus">TMO_c0325</name>
</gene>
<protein>
    <submittedName>
        <fullName evidence="5">Transcriptional regulator, AraC family</fullName>
    </submittedName>
</protein>
<dbReference type="InterPro" id="IPR018062">
    <property type="entry name" value="HTH_AraC-typ_CS"/>
</dbReference>
<organism evidence="5 6">
    <name type="scientific">Tistrella mobilis (strain KA081020-065)</name>
    <dbReference type="NCBI Taxonomy" id="1110502"/>
    <lineage>
        <taxon>Bacteria</taxon>
        <taxon>Pseudomonadati</taxon>
        <taxon>Pseudomonadota</taxon>
        <taxon>Alphaproteobacteria</taxon>
        <taxon>Geminicoccales</taxon>
        <taxon>Geminicoccaceae</taxon>
        <taxon>Tistrella</taxon>
    </lineage>
</organism>
<dbReference type="GO" id="GO:0003700">
    <property type="term" value="F:DNA-binding transcription factor activity"/>
    <property type="evidence" value="ECO:0007669"/>
    <property type="project" value="InterPro"/>
</dbReference>
<evidence type="ECO:0000313" key="6">
    <source>
        <dbReference type="Proteomes" id="UP000005258"/>
    </source>
</evidence>
<feature type="domain" description="HTH araC/xylS-type" evidence="4">
    <location>
        <begin position="200"/>
        <end position="298"/>
    </location>
</feature>
<keyword evidence="2" id="KW-0238">DNA-binding</keyword>
<keyword evidence="5" id="KW-0614">Plasmid</keyword>
<dbReference type="Pfam" id="PF12833">
    <property type="entry name" value="HTH_18"/>
    <property type="match status" value="1"/>
</dbReference>
<dbReference type="PROSITE" id="PS00041">
    <property type="entry name" value="HTH_ARAC_FAMILY_1"/>
    <property type="match status" value="1"/>
</dbReference>
<dbReference type="GO" id="GO:0043565">
    <property type="term" value="F:sequence-specific DNA binding"/>
    <property type="evidence" value="ECO:0007669"/>
    <property type="project" value="InterPro"/>
</dbReference>
<dbReference type="HOGENOM" id="CLU_000445_88_4_5"/>
<dbReference type="InterPro" id="IPR009057">
    <property type="entry name" value="Homeodomain-like_sf"/>
</dbReference>
<dbReference type="RefSeq" id="WP_014747924.1">
    <property type="nucleotide sequence ID" value="NC_017958.1"/>
</dbReference>
<dbReference type="AlphaFoldDB" id="I3TVZ7"/>
<evidence type="ECO:0000313" key="5">
    <source>
        <dbReference type="EMBL" id="AFK56935.1"/>
    </source>
</evidence>
<dbReference type="InterPro" id="IPR018060">
    <property type="entry name" value="HTH_AraC"/>
</dbReference>
<dbReference type="KEGG" id="tmo:TMO_c0325"/>
<dbReference type="Gene3D" id="1.10.10.60">
    <property type="entry name" value="Homeodomain-like"/>
    <property type="match status" value="2"/>
</dbReference>
<dbReference type="PROSITE" id="PS01124">
    <property type="entry name" value="HTH_ARAC_FAMILY_2"/>
    <property type="match status" value="1"/>
</dbReference>
<dbReference type="Proteomes" id="UP000005258">
    <property type="component" value="Plasmid pTM3"/>
</dbReference>
<proteinExistence type="predicted"/>
<evidence type="ECO:0000256" key="2">
    <source>
        <dbReference type="ARBA" id="ARBA00023125"/>
    </source>
</evidence>
<dbReference type="InterPro" id="IPR050204">
    <property type="entry name" value="AraC_XylS_family_regulators"/>
</dbReference>
<keyword evidence="3" id="KW-0804">Transcription</keyword>
<dbReference type="SUPFAM" id="SSF46689">
    <property type="entry name" value="Homeodomain-like"/>
    <property type="match status" value="2"/>
</dbReference>